<evidence type="ECO:0000313" key="1">
    <source>
        <dbReference type="EMBL" id="CAG8601602.1"/>
    </source>
</evidence>
<dbReference type="EMBL" id="CAJVPT010014097">
    <property type="protein sequence ID" value="CAG8601602.1"/>
    <property type="molecule type" value="Genomic_DNA"/>
</dbReference>
<proteinExistence type="predicted"/>
<accession>A0ACA9MN49</accession>
<dbReference type="Proteomes" id="UP000789525">
    <property type="component" value="Unassembled WGS sequence"/>
</dbReference>
<evidence type="ECO:0000313" key="2">
    <source>
        <dbReference type="Proteomes" id="UP000789525"/>
    </source>
</evidence>
<sequence>MSLSAVERTPVEIWDLILRCAVTMPFLPFTERGVLSAHLADNFNMISSMCPIDLMRLDAQTTNIQANINSTIYSYISVYLAYQPQEASSGRVDDDARIPRVNVLILGPLTTRSLRALKPHSNLVVLSIGFSPEIPATWSMEELSTCAPRLSHLHLEDVHKNLRLLSNQLVHSNLRYLSLLTTSWGEHDSPINWTFPSLQTLVIHGKLHRPSHKVINDFISRHGKGLTGLDIGYRLSGEDYLTLGDLPPTLWDTCPHLSVFGMDAFNIFTDFKFELLRKARDKDNSPSIELLLHKLSEYPQRLYQPTRFLQGLKDRWNVTNFIHPSPWAEQISLKEIQSLGRPKNAVQSISSPPQTSPSRPWNAPKYRTHHLIQSYVTKLIRFRVPLDYADSSKGTIRLQMARIPASQQPSRGGIFFNPGGPGGSGVINIAQVGSDFVEKWGADWDYISWDPRGIWASEPFIKDLTPAEKMDIWGETIHPGQYEVDTQEFIAGAKLRLSIKGCKSSTRHSRARMFSCIDDSCSISTTSNVRDIVSMADALYGSDKDINYYGISYGTYMGMIFTQMFPNRVGKVIIDGVANPQANSQYLPILGADEQYGDANAVLEGFYNTCALAGPSKCAVAERYPTPEGIKGALDQMLGATYKNWNDGNGGLSYNQFAQQAIFANLYYPSWPKTAQAIVLGLNGSLSESAAMLKTIPEENRFKLPLVSSTPAYSGSIWKRDLDKRQFNANYYGCSDTPEVNPEIVTTERVMEEKIRISRTVWPIAASLHYADHFCHRYTSRGVERYSGPWDVQPKNVVLVIGNQADPSTPFRNAQLVTRLLGSKARLVQQAGYGHTTCKYLLSLSSSETETNFGVQLL</sequence>
<gene>
    <name evidence="1" type="ORF">ACOLOM_LOCUS6699</name>
</gene>
<name>A0ACA9MN49_9GLOM</name>
<organism evidence="1 2">
    <name type="scientific">Acaulospora colombiana</name>
    <dbReference type="NCBI Taxonomy" id="27376"/>
    <lineage>
        <taxon>Eukaryota</taxon>
        <taxon>Fungi</taxon>
        <taxon>Fungi incertae sedis</taxon>
        <taxon>Mucoromycota</taxon>
        <taxon>Glomeromycotina</taxon>
        <taxon>Glomeromycetes</taxon>
        <taxon>Diversisporales</taxon>
        <taxon>Acaulosporaceae</taxon>
        <taxon>Acaulospora</taxon>
    </lineage>
</organism>
<comment type="caution">
    <text evidence="1">The sequence shown here is derived from an EMBL/GenBank/DDBJ whole genome shotgun (WGS) entry which is preliminary data.</text>
</comment>
<reference evidence="1" key="1">
    <citation type="submission" date="2021-06" db="EMBL/GenBank/DDBJ databases">
        <authorList>
            <person name="Kallberg Y."/>
            <person name="Tangrot J."/>
            <person name="Rosling A."/>
        </authorList>
    </citation>
    <scope>NUCLEOTIDE SEQUENCE</scope>
    <source>
        <strain evidence="1">CL356</strain>
    </source>
</reference>
<protein>
    <submittedName>
        <fullName evidence="1">2430_t:CDS:1</fullName>
    </submittedName>
</protein>
<keyword evidence="2" id="KW-1185">Reference proteome</keyword>